<keyword evidence="2" id="KW-1185">Reference proteome</keyword>
<reference evidence="1 2" key="1">
    <citation type="submission" date="2024-01" db="EMBL/GenBank/DDBJ databases">
        <title>Genome assemblies of Stephania.</title>
        <authorList>
            <person name="Yang L."/>
        </authorList>
    </citation>
    <scope>NUCLEOTIDE SEQUENCE [LARGE SCALE GENOMIC DNA]</scope>
    <source>
        <strain evidence="1">JXDWG</strain>
        <tissue evidence="1">Leaf</tissue>
    </source>
</reference>
<dbReference type="Proteomes" id="UP001419268">
    <property type="component" value="Unassembled WGS sequence"/>
</dbReference>
<proteinExistence type="predicted"/>
<evidence type="ECO:0000313" key="1">
    <source>
        <dbReference type="EMBL" id="KAK9083334.1"/>
    </source>
</evidence>
<dbReference type="AlphaFoldDB" id="A0AAP0E626"/>
<protein>
    <submittedName>
        <fullName evidence="1">Uncharacterized protein</fullName>
    </submittedName>
</protein>
<sequence>MEESSVGCANRVANDVLRFAISREFRHFFFCTCITKDEQPSTPQRYARLVTPYESCRIKSIMD</sequence>
<dbReference type="EMBL" id="JBBNAG010000013">
    <property type="protein sequence ID" value="KAK9083334.1"/>
    <property type="molecule type" value="Genomic_DNA"/>
</dbReference>
<organism evidence="1 2">
    <name type="scientific">Stephania cephalantha</name>
    <dbReference type="NCBI Taxonomy" id="152367"/>
    <lineage>
        <taxon>Eukaryota</taxon>
        <taxon>Viridiplantae</taxon>
        <taxon>Streptophyta</taxon>
        <taxon>Embryophyta</taxon>
        <taxon>Tracheophyta</taxon>
        <taxon>Spermatophyta</taxon>
        <taxon>Magnoliopsida</taxon>
        <taxon>Ranunculales</taxon>
        <taxon>Menispermaceae</taxon>
        <taxon>Menispermoideae</taxon>
        <taxon>Cissampelideae</taxon>
        <taxon>Stephania</taxon>
    </lineage>
</organism>
<gene>
    <name evidence="1" type="ORF">Scep_029805</name>
</gene>
<evidence type="ECO:0000313" key="2">
    <source>
        <dbReference type="Proteomes" id="UP001419268"/>
    </source>
</evidence>
<name>A0AAP0E626_9MAGN</name>
<comment type="caution">
    <text evidence="1">The sequence shown here is derived from an EMBL/GenBank/DDBJ whole genome shotgun (WGS) entry which is preliminary data.</text>
</comment>
<accession>A0AAP0E626</accession>